<name>A0A8J4USL2_9MYCE</name>
<dbReference type="CDD" id="cd06464">
    <property type="entry name" value="ACD_sHsps-like"/>
    <property type="match status" value="1"/>
</dbReference>
<sequence>MSLSLFNPWNMAGRTRWGEGDLMPEFDKQFNNHMGNMWKPVIEVKENDSSLSIKCEIPGVKKEDIHLDISQGLLTLSGEREQEKKEENEKYHSFERTYGRFQRSFTIPDNYNTEDIKANYTDGILNISLPKIEPSKKESKRIMIE</sequence>
<evidence type="ECO:0000256" key="3">
    <source>
        <dbReference type="RuleBase" id="RU003616"/>
    </source>
</evidence>
<gene>
    <name evidence="5" type="ORF">CYY_004925</name>
</gene>
<dbReference type="InterPro" id="IPR031107">
    <property type="entry name" value="Small_HSP"/>
</dbReference>
<evidence type="ECO:0000256" key="2">
    <source>
        <dbReference type="PROSITE-ProRule" id="PRU00285"/>
    </source>
</evidence>
<evidence type="ECO:0000259" key="4">
    <source>
        <dbReference type="PROSITE" id="PS01031"/>
    </source>
</evidence>
<comment type="similarity">
    <text evidence="2 3">Belongs to the small heat shock protein (HSP20) family.</text>
</comment>
<dbReference type="InterPro" id="IPR002068">
    <property type="entry name" value="A-crystallin/Hsp20_dom"/>
</dbReference>
<dbReference type="PROSITE" id="PS01031">
    <property type="entry name" value="SHSP"/>
    <property type="match status" value="1"/>
</dbReference>
<dbReference type="Gene3D" id="2.60.40.790">
    <property type="match status" value="1"/>
</dbReference>
<feature type="domain" description="SHSP" evidence="4">
    <location>
        <begin position="32"/>
        <end position="145"/>
    </location>
</feature>
<dbReference type="SUPFAM" id="SSF49764">
    <property type="entry name" value="HSP20-like chaperones"/>
    <property type="match status" value="1"/>
</dbReference>
<evidence type="ECO:0000313" key="6">
    <source>
        <dbReference type="Proteomes" id="UP000695562"/>
    </source>
</evidence>
<evidence type="ECO:0000313" key="5">
    <source>
        <dbReference type="EMBL" id="KAF2073756.1"/>
    </source>
</evidence>
<protein>
    <recommendedName>
        <fullName evidence="4">SHSP domain-containing protein</fullName>
    </recommendedName>
</protein>
<dbReference type="InterPro" id="IPR008978">
    <property type="entry name" value="HSP20-like_chaperone"/>
</dbReference>
<organism evidence="5 6">
    <name type="scientific">Polysphondylium violaceum</name>
    <dbReference type="NCBI Taxonomy" id="133409"/>
    <lineage>
        <taxon>Eukaryota</taxon>
        <taxon>Amoebozoa</taxon>
        <taxon>Evosea</taxon>
        <taxon>Eumycetozoa</taxon>
        <taxon>Dictyostelia</taxon>
        <taxon>Dictyosteliales</taxon>
        <taxon>Dictyosteliaceae</taxon>
        <taxon>Polysphondylium</taxon>
    </lineage>
</organism>
<dbReference type="PANTHER" id="PTHR11527">
    <property type="entry name" value="HEAT-SHOCK PROTEIN 20 FAMILY MEMBER"/>
    <property type="match status" value="1"/>
</dbReference>
<comment type="caution">
    <text evidence="5">The sequence shown here is derived from an EMBL/GenBank/DDBJ whole genome shotgun (WGS) entry which is preliminary data.</text>
</comment>
<keyword evidence="6" id="KW-1185">Reference proteome</keyword>
<reference evidence="5" key="1">
    <citation type="submission" date="2020-01" db="EMBL/GenBank/DDBJ databases">
        <title>Development of genomics and gene disruption for Polysphondylium violaceum indicates a role for the polyketide synthase stlB in stalk morphogenesis.</title>
        <authorList>
            <person name="Narita B."/>
            <person name="Kawabe Y."/>
            <person name="Kin K."/>
            <person name="Saito T."/>
            <person name="Gibbs R."/>
            <person name="Kuspa A."/>
            <person name="Muzny D."/>
            <person name="Queller D."/>
            <person name="Richards S."/>
            <person name="Strassman J."/>
            <person name="Sucgang R."/>
            <person name="Worley K."/>
            <person name="Schaap P."/>
        </authorList>
    </citation>
    <scope>NUCLEOTIDE SEQUENCE</scope>
    <source>
        <strain evidence="5">QSvi11</strain>
    </source>
</reference>
<dbReference type="Pfam" id="PF00011">
    <property type="entry name" value="HSP20"/>
    <property type="match status" value="1"/>
</dbReference>
<dbReference type="EMBL" id="AJWJ01000184">
    <property type="protein sequence ID" value="KAF2073756.1"/>
    <property type="molecule type" value="Genomic_DNA"/>
</dbReference>
<keyword evidence="1" id="KW-0346">Stress response</keyword>
<accession>A0A8J4USL2</accession>
<evidence type="ECO:0000256" key="1">
    <source>
        <dbReference type="ARBA" id="ARBA00023016"/>
    </source>
</evidence>
<proteinExistence type="inferred from homology"/>
<dbReference type="OrthoDB" id="17379at2759"/>
<dbReference type="Proteomes" id="UP000695562">
    <property type="component" value="Unassembled WGS sequence"/>
</dbReference>
<dbReference type="AlphaFoldDB" id="A0A8J4USL2"/>